<evidence type="ECO:0000313" key="1">
    <source>
        <dbReference type="EMBL" id="KAJ8629364.1"/>
    </source>
</evidence>
<name>A0ACC2L7D7_PERAE</name>
<dbReference type="Proteomes" id="UP001234297">
    <property type="component" value="Chromosome 7"/>
</dbReference>
<proteinExistence type="predicted"/>
<keyword evidence="2" id="KW-1185">Reference proteome</keyword>
<accession>A0ACC2L7D7</accession>
<comment type="caution">
    <text evidence="1">The sequence shown here is derived from an EMBL/GenBank/DDBJ whole genome shotgun (WGS) entry which is preliminary data.</text>
</comment>
<reference evidence="1 2" key="1">
    <citation type="journal article" date="2022" name="Hortic Res">
        <title>A haplotype resolved chromosomal level avocado genome allows analysis of novel avocado genes.</title>
        <authorList>
            <person name="Nath O."/>
            <person name="Fletcher S.J."/>
            <person name="Hayward A."/>
            <person name="Shaw L.M."/>
            <person name="Masouleh A.K."/>
            <person name="Furtado A."/>
            <person name="Henry R.J."/>
            <person name="Mitter N."/>
        </authorList>
    </citation>
    <scope>NUCLEOTIDE SEQUENCE [LARGE SCALE GENOMIC DNA]</scope>
    <source>
        <strain evidence="2">cv. Hass</strain>
    </source>
</reference>
<gene>
    <name evidence="1" type="ORF">MRB53_022687</name>
</gene>
<sequence>MFRISNNLIGLLIFLTFLLSIPILTGGKWLSACSTTDCDKFLDRLIIAVNDSENWSKIKSCLADSNVCKKLGASNDAETEFYQRNLSPVQATHFSEFLFCFSFFHVCGSGCFFFLYCFRLR</sequence>
<evidence type="ECO:0000313" key="2">
    <source>
        <dbReference type="Proteomes" id="UP001234297"/>
    </source>
</evidence>
<protein>
    <submittedName>
        <fullName evidence="1">Uncharacterized protein</fullName>
    </submittedName>
</protein>
<dbReference type="EMBL" id="CM056815">
    <property type="protein sequence ID" value="KAJ8629364.1"/>
    <property type="molecule type" value="Genomic_DNA"/>
</dbReference>
<organism evidence="1 2">
    <name type="scientific">Persea americana</name>
    <name type="common">Avocado</name>
    <dbReference type="NCBI Taxonomy" id="3435"/>
    <lineage>
        <taxon>Eukaryota</taxon>
        <taxon>Viridiplantae</taxon>
        <taxon>Streptophyta</taxon>
        <taxon>Embryophyta</taxon>
        <taxon>Tracheophyta</taxon>
        <taxon>Spermatophyta</taxon>
        <taxon>Magnoliopsida</taxon>
        <taxon>Magnoliidae</taxon>
        <taxon>Laurales</taxon>
        <taxon>Lauraceae</taxon>
        <taxon>Persea</taxon>
    </lineage>
</organism>